<name>A0AAE0GX47_9CHLO</name>
<comment type="caution">
    <text evidence="2">The sequence shown here is derived from an EMBL/GenBank/DDBJ whole genome shotgun (WGS) entry which is preliminary data.</text>
</comment>
<evidence type="ECO:0000256" key="1">
    <source>
        <dbReference type="SAM" id="MobiDB-lite"/>
    </source>
</evidence>
<dbReference type="Proteomes" id="UP001190700">
    <property type="component" value="Unassembled WGS sequence"/>
</dbReference>
<protein>
    <submittedName>
        <fullName evidence="2">Uncharacterized protein</fullName>
    </submittedName>
</protein>
<feature type="region of interest" description="Disordered" evidence="1">
    <location>
        <begin position="1"/>
        <end position="40"/>
    </location>
</feature>
<sequence>MRAAAAQRSSEPGLRHGVCSGGPTAKLQSAGAGQPEGGSETLEAAMGNVAQPAARAAMCSRQQLSEQQDACNAQCNKAAYRSRQAQRPTA</sequence>
<proteinExistence type="predicted"/>
<dbReference type="AlphaFoldDB" id="A0AAE0GX47"/>
<dbReference type="EMBL" id="LGRX02001659">
    <property type="protein sequence ID" value="KAK3285731.1"/>
    <property type="molecule type" value="Genomic_DNA"/>
</dbReference>
<keyword evidence="3" id="KW-1185">Reference proteome</keyword>
<gene>
    <name evidence="2" type="ORF">CYMTET_6674</name>
</gene>
<organism evidence="2 3">
    <name type="scientific">Cymbomonas tetramitiformis</name>
    <dbReference type="NCBI Taxonomy" id="36881"/>
    <lineage>
        <taxon>Eukaryota</taxon>
        <taxon>Viridiplantae</taxon>
        <taxon>Chlorophyta</taxon>
        <taxon>Pyramimonadophyceae</taxon>
        <taxon>Pyramimonadales</taxon>
        <taxon>Pyramimonadaceae</taxon>
        <taxon>Cymbomonas</taxon>
    </lineage>
</organism>
<accession>A0AAE0GX47</accession>
<evidence type="ECO:0000313" key="2">
    <source>
        <dbReference type="EMBL" id="KAK3285731.1"/>
    </source>
</evidence>
<evidence type="ECO:0000313" key="3">
    <source>
        <dbReference type="Proteomes" id="UP001190700"/>
    </source>
</evidence>
<reference evidence="2 3" key="1">
    <citation type="journal article" date="2015" name="Genome Biol. Evol.">
        <title>Comparative Genomics of a Bacterivorous Green Alga Reveals Evolutionary Causalities and Consequences of Phago-Mixotrophic Mode of Nutrition.</title>
        <authorList>
            <person name="Burns J.A."/>
            <person name="Paasch A."/>
            <person name="Narechania A."/>
            <person name="Kim E."/>
        </authorList>
    </citation>
    <scope>NUCLEOTIDE SEQUENCE [LARGE SCALE GENOMIC DNA]</scope>
    <source>
        <strain evidence="2 3">PLY_AMNH</strain>
    </source>
</reference>